<reference evidence="14 15" key="1">
    <citation type="submission" date="2018-08" db="EMBL/GenBank/DDBJ databases">
        <title>Genomic Encyclopedia of Archaeal and Bacterial Type Strains, Phase II (KMG-II): from individual species to whole genera.</title>
        <authorList>
            <person name="Goeker M."/>
        </authorList>
    </citation>
    <scope>NUCLEOTIDE SEQUENCE [LARGE SCALE GENOMIC DNA]</scope>
    <source>
        <strain evidence="14 15">DSM 45791</strain>
    </source>
</reference>
<evidence type="ECO:0000256" key="5">
    <source>
        <dbReference type="ARBA" id="ARBA00022692"/>
    </source>
</evidence>
<dbReference type="Pfam" id="PF01435">
    <property type="entry name" value="Peptidase_M48"/>
    <property type="match status" value="1"/>
</dbReference>
<dbReference type="PANTHER" id="PTHR43221:SF1">
    <property type="entry name" value="PROTEASE HTPX"/>
    <property type="match status" value="1"/>
</dbReference>
<keyword evidence="7" id="KW-0378">Hydrolase</keyword>
<comment type="subcellular location">
    <subcellularLocation>
        <location evidence="2">Cell membrane</location>
        <topology evidence="2">Multi-pass membrane protein</topology>
    </subcellularLocation>
</comment>
<dbReference type="Pfam" id="PF01476">
    <property type="entry name" value="LysM"/>
    <property type="match status" value="1"/>
</dbReference>
<evidence type="ECO:0000313" key="15">
    <source>
        <dbReference type="Proteomes" id="UP000256269"/>
    </source>
</evidence>
<dbReference type="InterPro" id="IPR001915">
    <property type="entry name" value="Peptidase_M48"/>
</dbReference>
<name>A0A3E0H5H3_9PSEU</name>
<feature type="transmembrane region" description="Helical" evidence="12">
    <location>
        <begin position="7"/>
        <end position="33"/>
    </location>
</feature>
<evidence type="ECO:0000259" key="13">
    <source>
        <dbReference type="PROSITE" id="PS51782"/>
    </source>
</evidence>
<dbReference type="RefSeq" id="WP_147328767.1">
    <property type="nucleotide sequence ID" value="NZ_CP144375.1"/>
</dbReference>
<evidence type="ECO:0000256" key="10">
    <source>
        <dbReference type="ARBA" id="ARBA00023049"/>
    </source>
</evidence>
<protein>
    <submittedName>
        <fullName evidence="14">Zn-dependent protease with chaperone function</fullName>
    </submittedName>
</protein>
<keyword evidence="10" id="KW-0482">Metalloprotease</keyword>
<dbReference type="SMART" id="SM00257">
    <property type="entry name" value="LysM"/>
    <property type="match status" value="1"/>
</dbReference>
<keyword evidence="6" id="KW-0479">Metal-binding</keyword>
<dbReference type="InterPro" id="IPR050083">
    <property type="entry name" value="HtpX_protease"/>
</dbReference>
<keyword evidence="11 12" id="KW-0472">Membrane</keyword>
<evidence type="ECO:0000256" key="8">
    <source>
        <dbReference type="ARBA" id="ARBA00022833"/>
    </source>
</evidence>
<evidence type="ECO:0000256" key="1">
    <source>
        <dbReference type="ARBA" id="ARBA00001947"/>
    </source>
</evidence>
<dbReference type="Proteomes" id="UP000256269">
    <property type="component" value="Unassembled WGS sequence"/>
</dbReference>
<keyword evidence="4 14" id="KW-0645">Protease</keyword>
<dbReference type="GO" id="GO:0004222">
    <property type="term" value="F:metalloendopeptidase activity"/>
    <property type="evidence" value="ECO:0007669"/>
    <property type="project" value="InterPro"/>
</dbReference>
<dbReference type="CDD" id="cd00118">
    <property type="entry name" value="LysM"/>
    <property type="match status" value="1"/>
</dbReference>
<dbReference type="GO" id="GO:0005886">
    <property type="term" value="C:plasma membrane"/>
    <property type="evidence" value="ECO:0007669"/>
    <property type="project" value="UniProtKB-SubCell"/>
</dbReference>
<evidence type="ECO:0000256" key="12">
    <source>
        <dbReference type="SAM" id="Phobius"/>
    </source>
</evidence>
<evidence type="ECO:0000256" key="3">
    <source>
        <dbReference type="ARBA" id="ARBA00022475"/>
    </source>
</evidence>
<evidence type="ECO:0000256" key="2">
    <source>
        <dbReference type="ARBA" id="ARBA00004651"/>
    </source>
</evidence>
<evidence type="ECO:0000256" key="9">
    <source>
        <dbReference type="ARBA" id="ARBA00022989"/>
    </source>
</evidence>
<comment type="cofactor">
    <cofactor evidence="1">
        <name>Zn(2+)</name>
        <dbReference type="ChEBI" id="CHEBI:29105"/>
    </cofactor>
</comment>
<proteinExistence type="predicted"/>
<sequence>MTTLRAVLAILMLSGVYVIALVGVAICGGLAILCADVLQSYMNGETHGYITSILFGLAGLIVAVVVVLSSMFAVGGIDADTPSVPVDEEQAPELWAFVREVAAEAGIRPPHEVRLTGEVNGSVSEDARLLGLLPGRRRLHLGLPLLAELSANELRALLGHEFGHYLGWHTRGSTIVYRGFLALERLHNNLASAPRHILGNVTRLFASVFRAYAHLYARVSFAVRRQQEFEADAVAARIAGPESVARTLRSLAAIDAFWHVFTQKYLLATAGAGYAPEDPLAMFAAMLSDEHRRRALDELKAADPEPQPHDRFASHPSMADRLTRLAAMESDVPAWLREPEPSTWRYPGRKLIEHLLPGQDVEALPAKQWRAKAARVGAPTAAARTLLHAAGPDATLATVLELLEAGEATQLATRFDKEDPLRAMARLCEALHALAGHYLVEAGSAHWRLSWTGPSELVVSELRDDGVRVLPFAELNALVFEAVDSDVDRLRLYLASLRVDPQRPRPFDAEPALTLVTAPFESDHDRAARNRVYALCAVVVVAFVAITVIADNAPPAPPRAITTVLPETTSLPTVDLPTSTYFQFDPGTELSTTLSTTPLVPRFDATSIGAVVVRPGDTLDKLARCYLTTVHTLQKLNNLGYDNTELAVGQTLLVPNAIRLCP</sequence>
<accession>A0A3E0H5H3</accession>
<keyword evidence="9 12" id="KW-1133">Transmembrane helix</keyword>
<keyword evidence="5 12" id="KW-0812">Transmembrane</keyword>
<dbReference type="Gene3D" id="3.10.350.10">
    <property type="entry name" value="LysM domain"/>
    <property type="match status" value="1"/>
</dbReference>
<evidence type="ECO:0000256" key="11">
    <source>
        <dbReference type="ARBA" id="ARBA00023136"/>
    </source>
</evidence>
<feature type="domain" description="LysM" evidence="13">
    <location>
        <begin position="609"/>
        <end position="654"/>
    </location>
</feature>
<dbReference type="PROSITE" id="PS51782">
    <property type="entry name" value="LYSM"/>
    <property type="match status" value="1"/>
</dbReference>
<evidence type="ECO:0000256" key="6">
    <source>
        <dbReference type="ARBA" id="ARBA00022723"/>
    </source>
</evidence>
<dbReference type="GO" id="GO:0006508">
    <property type="term" value="P:proteolysis"/>
    <property type="evidence" value="ECO:0007669"/>
    <property type="project" value="UniProtKB-KW"/>
</dbReference>
<evidence type="ECO:0000256" key="4">
    <source>
        <dbReference type="ARBA" id="ARBA00022670"/>
    </source>
</evidence>
<keyword evidence="8" id="KW-0862">Zinc</keyword>
<dbReference type="PANTHER" id="PTHR43221">
    <property type="entry name" value="PROTEASE HTPX"/>
    <property type="match status" value="1"/>
</dbReference>
<dbReference type="Gene3D" id="3.30.2010.10">
    <property type="entry name" value="Metalloproteases ('zincins'), catalytic domain"/>
    <property type="match status" value="1"/>
</dbReference>
<dbReference type="InterPro" id="IPR036779">
    <property type="entry name" value="LysM_dom_sf"/>
</dbReference>
<evidence type="ECO:0000313" key="14">
    <source>
        <dbReference type="EMBL" id="REH38163.1"/>
    </source>
</evidence>
<evidence type="ECO:0000256" key="7">
    <source>
        <dbReference type="ARBA" id="ARBA00022801"/>
    </source>
</evidence>
<feature type="transmembrane region" description="Helical" evidence="12">
    <location>
        <begin position="53"/>
        <end position="74"/>
    </location>
</feature>
<comment type="caution">
    <text evidence="14">The sequence shown here is derived from an EMBL/GenBank/DDBJ whole genome shotgun (WGS) entry which is preliminary data.</text>
</comment>
<organism evidence="14 15">
    <name type="scientific">Kutzneria buriramensis</name>
    <dbReference type="NCBI Taxonomy" id="1045776"/>
    <lineage>
        <taxon>Bacteria</taxon>
        <taxon>Bacillati</taxon>
        <taxon>Actinomycetota</taxon>
        <taxon>Actinomycetes</taxon>
        <taxon>Pseudonocardiales</taxon>
        <taxon>Pseudonocardiaceae</taxon>
        <taxon>Kutzneria</taxon>
    </lineage>
</organism>
<keyword evidence="3" id="KW-1003">Cell membrane</keyword>
<keyword evidence="15" id="KW-1185">Reference proteome</keyword>
<dbReference type="InterPro" id="IPR018392">
    <property type="entry name" value="LysM"/>
</dbReference>
<dbReference type="EMBL" id="QUNO01000014">
    <property type="protein sequence ID" value="REH38163.1"/>
    <property type="molecule type" value="Genomic_DNA"/>
</dbReference>
<feature type="transmembrane region" description="Helical" evidence="12">
    <location>
        <begin position="532"/>
        <end position="550"/>
    </location>
</feature>
<dbReference type="OrthoDB" id="155290at2"/>
<dbReference type="GO" id="GO:0046872">
    <property type="term" value="F:metal ion binding"/>
    <property type="evidence" value="ECO:0007669"/>
    <property type="project" value="UniProtKB-KW"/>
</dbReference>
<gene>
    <name evidence="14" type="ORF">BCF44_114188</name>
</gene>
<dbReference type="CDD" id="cd07328">
    <property type="entry name" value="M48_Ste24p_like"/>
    <property type="match status" value="1"/>
</dbReference>
<dbReference type="SUPFAM" id="SSF54106">
    <property type="entry name" value="LysM domain"/>
    <property type="match status" value="1"/>
</dbReference>
<dbReference type="AlphaFoldDB" id="A0A3E0H5H3"/>